<organism evidence="15 16">
    <name type="scientific">Alosa alosa</name>
    <name type="common">allis shad</name>
    <dbReference type="NCBI Taxonomy" id="278164"/>
    <lineage>
        <taxon>Eukaryota</taxon>
        <taxon>Metazoa</taxon>
        <taxon>Chordata</taxon>
        <taxon>Craniata</taxon>
        <taxon>Vertebrata</taxon>
        <taxon>Euteleostomi</taxon>
        <taxon>Actinopterygii</taxon>
        <taxon>Neopterygii</taxon>
        <taxon>Teleostei</taxon>
        <taxon>Clupei</taxon>
        <taxon>Clupeiformes</taxon>
        <taxon>Clupeoidei</taxon>
        <taxon>Clupeidae</taxon>
        <taxon>Alosa</taxon>
    </lineage>
</organism>
<keyword evidence="5" id="KW-0964">Secreted</keyword>
<keyword evidence="6" id="KW-0677">Repeat</keyword>
<dbReference type="EMBL" id="JADWDJ010000005">
    <property type="protein sequence ID" value="KAG5280720.1"/>
    <property type="molecule type" value="Genomic_DNA"/>
</dbReference>
<dbReference type="SMART" id="SM00103">
    <property type="entry name" value="ALBUMIN"/>
    <property type="match status" value="2"/>
</dbReference>
<dbReference type="PANTHER" id="PTHR11385">
    <property type="entry name" value="SERUM ALBUMIN-RELATED"/>
    <property type="match status" value="1"/>
</dbReference>
<evidence type="ECO:0000259" key="14">
    <source>
        <dbReference type="PROSITE" id="PS51438"/>
    </source>
</evidence>
<dbReference type="SUPFAM" id="SSF48552">
    <property type="entry name" value="Serum albumin-like"/>
    <property type="match status" value="2"/>
</dbReference>
<dbReference type="InterPro" id="IPR000213">
    <property type="entry name" value="VitD-bd"/>
</dbReference>
<keyword evidence="7" id="KW-0848">Vitamin D</keyword>
<comment type="subcellular location">
    <subcellularLocation>
        <location evidence="2">Secreted</location>
    </subcellularLocation>
</comment>
<dbReference type="Gene3D" id="1.10.246.10">
    <property type="match status" value="4"/>
</dbReference>
<dbReference type="Pfam" id="PF00273">
    <property type="entry name" value="Serum_albumin"/>
    <property type="match status" value="2"/>
</dbReference>
<keyword evidence="9" id="KW-0009">Actin-binding</keyword>
<dbReference type="PROSITE" id="PS51438">
    <property type="entry name" value="ALBUMIN_2"/>
    <property type="match status" value="2"/>
</dbReference>
<dbReference type="PRINTS" id="PR00804">
    <property type="entry name" value="VITAMNDBNDNG"/>
</dbReference>
<evidence type="ECO:0000256" key="11">
    <source>
        <dbReference type="ARBA" id="ARBA00032443"/>
    </source>
</evidence>
<evidence type="ECO:0000256" key="9">
    <source>
        <dbReference type="ARBA" id="ARBA00023203"/>
    </source>
</evidence>
<evidence type="ECO:0000256" key="3">
    <source>
        <dbReference type="ARBA" id="ARBA00020134"/>
    </source>
</evidence>
<sequence>MKFLCFILISISVGWAEDSGLRYEKEKVCEQLHGMGKQKFKGLFIAVYSQKFPNSTLEEVTCLADEMLKLGERCCVEGASADCYDKGATEISDKSCQADSPFPKHPGIIRCCAKQDVHERKMCLASLHYSAEELPSLLDPTNEEMCEQYTQDPIGYSFRYMYELARRHRSAPTGLVLNATGSQLRMLEKCCKPAPSAMCFFTERFQGRHFNIFLRFTSNVCHNNINLKSYKTGLTAYFGSLLKISFEKAQSMAKDFQDALSKCCLQPNQECIIQEFTEFQKGLCDESMLGTMSEEFQKCCGKAPMDTLTCIENLKRQPQTLPDIQPISQSLCQPDSPQETERYLFQIGARQLTTSVPVITTALNHVKDRVEACCSDSDIQTCMSQKDGDVKKIITLLSKADEKCTQYFKLGMPAFKVMVEAEVQGDGDQAAAKAETLVDLSSACCFQHSPAQRCQALTEKLISYDKGAAV</sequence>
<dbReference type="PRINTS" id="PR00802">
    <property type="entry name" value="SERUMALBUMIN"/>
</dbReference>
<gene>
    <name evidence="15" type="ORF">AALO_G00063240</name>
</gene>
<feature type="signal peptide" evidence="13">
    <location>
        <begin position="1"/>
        <end position="16"/>
    </location>
</feature>
<name>A0AAV6H0A7_9TELE</name>
<feature type="domain" description="Albumin" evidence="14">
    <location>
        <begin position="210"/>
        <end position="392"/>
    </location>
</feature>
<evidence type="ECO:0000256" key="12">
    <source>
        <dbReference type="ARBA" id="ARBA00046813"/>
    </source>
</evidence>
<comment type="function">
    <text evidence="1">Involved in vitamin D transport and storage, scavenging of extracellular G-actin, enhancement of the chemotactic activity of C5 alpha for neutrophils in inflammation and macrophage activation.</text>
</comment>
<reference evidence="15" key="1">
    <citation type="submission" date="2020-10" db="EMBL/GenBank/DDBJ databases">
        <title>Chromosome-scale genome assembly of the Allis shad, Alosa alosa.</title>
        <authorList>
            <person name="Margot Z."/>
            <person name="Christophe K."/>
            <person name="Cabau C."/>
            <person name="Louis A."/>
            <person name="Berthelot C."/>
            <person name="Parey E."/>
            <person name="Roest Crollius H."/>
            <person name="Montfort J."/>
            <person name="Robinson-Rechavi M."/>
            <person name="Bucao C."/>
            <person name="Bouchez O."/>
            <person name="Gislard M."/>
            <person name="Lluch J."/>
            <person name="Milhes M."/>
            <person name="Lampietro C."/>
            <person name="Lopez Roques C."/>
            <person name="Donnadieu C."/>
            <person name="Braasch I."/>
            <person name="Desvignes T."/>
            <person name="Postlethwait J."/>
            <person name="Bobe J."/>
            <person name="Guiguen Y."/>
        </authorList>
    </citation>
    <scope>NUCLEOTIDE SEQUENCE</scope>
    <source>
        <strain evidence="15">M-15738</strain>
        <tissue evidence="15">Blood</tissue>
    </source>
</reference>
<feature type="domain" description="Albumin" evidence="14">
    <location>
        <begin position="16"/>
        <end position="209"/>
    </location>
</feature>
<dbReference type="AlphaFoldDB" id="A0AAV6H0A7"/>
<dbReference type="GO" id="GO:0090482">
    <property type="term" value="F:vitamin transmembrane transporter activity"/>
    <property type="evidence" value="ECO:0007669"/>
    <property type="project" value="InterPro"/>
</dbReference>
<keyword evidence="13" id="KW-0732">Signal</keyword>
<keyword evidence="8" id="KW-1015">Disulfide bond</keyword>
<comment type="caution">
    <text evidence="15">The sequence shown here is derived from an EMBL/GenBank/DDBJ whole genome shotgun (WGS) entry which is preliminary data.</text>
</comment>
<evidence type="ECO:0000256" key="4">
    <source>
        <dbReference type="ARBA" id="ARBA00022448"/>
    </source>
</evidence>
<evidence type="ECO:0000256" key="2">
    <source>
        <dbReference type="ARBA" id="ARBA00004613"/>
    </source>
</evidence>
<evidence type="ECO:0000313" key="16">
    <source>
        <dbReference type="Proteomes" id="UP000823561"/>
    </source>
</evidence>
<evidence type="ECO:0000313" key="15">
    <source>
        <dbReference type="EMBL" id="KAG5280720.1"/>
    </source>
</evidence>
<evidence type="ECO:0000256" key="7">
    <source>
        <dbReference type="ARBA" id="ARBA00022897"/>
    </source>
</evidence>
<dbReference type="GO" id="GO:0003779">
    <property type="term" value="F:actin binding"/>
    <property type="evidence" value="ECO:0007669"/>
    <property type="project" value="UniProtKB-KW"/>
</dbReference>
<evidence type="ECO:0000256" key="8">
    <source>
        <dbReference type="ARBA" id="ARBA00023157"/>
    </source>
</evidence>
<dbReference type="GO" id="GO:0072562">
    <property type="term" value="C:blood microparticle"/>
    <property type="evidence" value="ECO:0007669"/>
    <property type="project" value="TreeGrafter"/>
</dbReference>
<protein>
    <recommendedName>
        <fullName evidence="3">Vitamin D-binding protein</fullName>
    </recommendedName>
    <alternativeName>
        <fullName evidence="10">Gc-globulin</fullName>
    </alternativeName>
    <alternativeName>
        <fullName evidence="11">Group-specific component</fullName>
    </alternativeName>
</protein>
<dbReference type="PANTHER" id="PTHR11385:SF11">
    <property type="entry name" value="VITAMIN D-BINDING PROTEIN"/>
    <property type="match status" value="1"/>
</dbReference>
<keyword evidence="4" id="KW-0813">Transport</keyword>
<evidence type="ECO:0000256" key="6">
    <source>
        <dbReference type="ARBA" id="ARBA00022737"/>
    </source>
</evidence>
<dbReference type="InterPro" id="IPR020858">
    <property type="entry name" value="Serum_albumin-like"/>
</dbReference>
<dbReference type="Proteomes" id="UP000823561">
    <property type="component" value="Chromosome 5"/>
</dbReference>
<comment type="subunit">
    <text evidence="12">Associates with membrane-bound immunoglobulin on the surface of B-lymphocytes and with IgG Fc receptor on the membranes of T-lymphocytes. Interacts with LRP2; the interaction is required for renal uptake of GC in complex with 25-hydroxyvitamin D3.</text>
</comment>
<evidence type="ECO:0000256" key="5">
    <source>
        <dbReference type="ARBA" id="ARBA00022525"/>
    </source>
</evidence>
<accession>A0AAV6H0A7</accession>
<feature type="chain" id="PRO_5043786874" description="Vitamin D-binding protein" evidence="13">
    <location>
        <begin position="17"/>
        <end position="470"/>
    </location>
</feature>
<dbReference type="InterPro" id="IPR000264">
    <property type="entry name" value="ALB/AFP/VDB"/>
</dbReference>
<evidence type="ECO:0000256" key="13">
    <source>
        <dbReference type="SAM" id="SignalP"/>
    </source>
</evidence>
<evidence type="ECO:0000256" key="10">
    <source>
        <dbReference type="ARBA" id="ARBA00029834"/>
    </source>
</evidence>
<proteinExistence type="predicted"/>
<dbReference type="InterPro" id="IPR014760">
    <property type="entry name" value="Serum_albumin_N"/>
</dbReference>
<dbReference type="GO" id="GO:0005737">
    <property type="term" value="C:cytoplasm"/>
    <property type="evidence" value="ECO:0007669"/>
    <property type="project" value="TreeGrafter"/>
</dbReference>
<evidence type="ECO:0000256" key="1">
    <source>
        <dbReference type="ARBA" id="ARBA00002354"/>
    </source>
</evidence>
<dbReference type="GO" id="GO:0005499">
    <property type="term" value="F:vitamin D binding"/>
    <property type="evidence" value="ECO:0007669"/>
    <property type="project" value="UniProtKB-KW"/>
</dbReference>
<keyword evidence="16" id="KW-1185">Reference proteome</keyword>